<evidence type="ECO:0000256" key="1">
    <source>
        <dbReference type="SAM" id="Phobius"/>
    </source>
</evidence>
<reference evidence="2 3" key="1">
    <citation type="journal article" date="2010" name="J. Bacteriol.">
        <title>Genome sequences of Pelagibaca bermudensis HTCC2601T and Maritimibacter alkaliphilus HTCC2654T, the type strains of two marine Roseobacter genera.</title>
        <authorList>
            <person name="Thrash J.C."/>
            <person name="Cho J.C."/>
            <person name="Ferriera S."/>
            <person name="Johnson J."/>
            <person name="Vergin K.L."/>
            <person name="Giovannoni S.J."/>
        </authorList>
    </citation>
    <scope>NUCLEOTIDE SEQUENCE [LARGE SCALE GENOMIC DNA]</scope>
    <source>
        <strain evidence="2 3">HTCC2654</strain>
    </source>
</reference>
<keyword evidence="1" id="KW-1133">Transmembrane helix</keyword>
<dbReference type="eggNOG" id="COG4852">
    <property type="taxonomic scope" value="Bacteria"/>
</dbReference>
<evidence type="ECO:0000313" key="3">
    <source>
        <dbReference type="Proteomes" id="UP000002931"/>
    </source>
</evidence>
<dbReference type="EMBL" id="AAMT01000031">
    <property type="protein sequence ID" value="EAQ10593.1"/>
    <property type="molecule type" value="Genomic_DNA"/>
</dbReference>
<dbReference type="AlphaFoldDB" id="A3VMD5"/>
<dbReference type="InterPro" id="IPR018687">
    <property type="entry name" value="DUF2177_membr"/>
</dbReference>
<evidence type="ECO:0000313" key="2">
    <source>
        <dbReference type="EMBL" id="EAQ10593.1"/>
    </source>
</evidence>
<accession>A3VMD5</accession>
<dbReference type="HOGENOM" id="CLU_140354_0_0_5"/>
<proteinExistence type="predicted"/>
<feature type="transmembrane region" description="Helical" evidence="1">
    <location>
        <begin position="46"/>
        <end position="66"/>
    </location>
</feature>
<dbReference type="Proteomes" id="UP000002931">
    <property type="component" value="Unassembled WGS sequence"/>
</dbReference>
<keyword evidence="3" id="KW-1185">Reference proteome</keyword>
<name>A3VMD5_9RHOB</name>
<dbReference type="Pfam" id="PF09945">
    <property type="entry name" value="DUF2177"/>
    <property type="match status" value="1"/>
</dbReference>
<dbReference type="STRING" id="314271.RB2654_05932"/>
<protein>
    <recommendedName>
        <fullName evidence="4">Transmembrane protein</fullName>
    </recommendedName>
</protein>
<gene>
    <name evidence="2" type="ORF">RB2654_05932</name>
</gene>
<organism evidence="2 3">
    <name type="scientific">Maritimibacter alkaliphilus HTCC2654</name>
    <dbReference type="NCBI Taxonomy" id="314271"/>
    <lineage>
        <taxon>Bacteria</taxon>
        <taxon>Pseudomonadati</taxon>
        <taxon>Pseudomonadota</taxon>
        <taxon>Alphaproteobacteria</taxon>
        <taxon>Rhodobacterales</taxon>
        <taxon>Roseobacteraceae</taxon>
        <taxon>Maritimibacter</taxon>
    </lineage>
</organism>
<evidence type="ECO:0008006" key="4">
    <source>
        <dbReference type="Google" id="ProtNLM"/>
    </source>
</evidence>
<keyword evidence="1" id="KW-0812">Transmembrane</keyword>
<sequence>MRYPMQPVLLYVITAVIFLGIDAVMLNKVMKPLFENHLGDWLQMPIRVAPAAVFYLFYVAGLVWLVSWPALKNGTPTSALISGGIIGAMAYGTYEFTNYATLKLWAPQMVATDVIWGTVLTGFSAWIGVVIVRAIT</sequence>
<feature type="transmembrane region" description="Helical" evidence="1">
    <location>
        <begin position="78"/>
        <end position="94"/>
    </location>
</feature>
<keyword evidence="1" id="KW-0472">Membrane</keyword>
<comment type="caution">
    <text evidence="2">The sequence shown here is derived from an EMBL/GenBank/DDBJ whole genome shotgun (WGS) entry which is preliminary data.</text>
</comment>
<feature type="transmembrane region" description="Helical" evidence="1">
    <location>
        <begin position="7"/>
        <end position="26"/>
    </location>
</feature>
<feature type="transmembrane region" description="Helical" evidence="1">
    <location>
        <begin position="114"/>
        <end position="135"/>
    </location>
</feature>